<evidence type="ECO:0000313" key="2">
    <source>
        <dbReference type="Proteomes" id="UP001152795"/>
    </source>
</evidence>
<dbReference type="Proteomes" id="UP001152795">
    <property type="component" value="Unassembled WGS sequence"/>
</dbReference>
<gene>
    <name evidence="1" type="ORF">PACLA_8A016641</name>
</gene>
<accession>A0A7D9LYJ5</accession>
<dbReference type="PANTHER" id="PTHR22955">
    <property type="entry name" value="RETROTRANSPOSON"/>
    <property type="match status" value="1"/>
</dbReference>
<proteinExistence type="predicted"/>
<evidence type="ECO:0000313" key="1">
    <source>
        <dbReference type="EMBL" id="CAB4042098.1"/>
    </source>
</evidence>
<dbReference type="EMBL" id="CACRXK020029476">
    <property type="protein sequence ID" value="CAB4042098.1"/>
    <property type="molecule type" value="Genomic_DNA"/>
</dbReference>
<organism evidence="1 2">
    <name type="scientific">Paramuricea clavata</name>
    <name type="common">Red gorgonian</name>
    <name type="synonym">Violescent sea-whip</name>
    <dbReference type="NCBI Taxonomy" id="317549"/>
    <lineage>
        <taxon>Eukaryota</taxon>
        <taxon>Metazoa</taxon>
        <taxon>Cnidaria</taxon>
        <taxon>Anthozoa</taxon>
        <taxon>Octocorallia</taxon>
        <taxon>Malacalcyonacea</taxon>
        <taxon>Plexauridae</taxon>
        <taxon>Paramuricea</taxon>
    </lineage>
</organism>
<reference evidence="1" key="1">
    <citation type="submission" date="2020-04" db="EMBL/GenBank/DDBJ databases">
        <authorList>
            <person name="Alioto T."/>
            <person name="Alioto T."/>
            <person name="Gomez Garrido J."/>
        </authorList>
    </citation>
    <scope>NUCLEOTIDE SEQUENCE</scope>
    <source>
        <strain evidence="1">A484AB</strain>
    </source>
</reference>
<dbReference type="OrthoDB" id="6431403at2759"/>
<sequence length="140" mass="16370">HRVEEIREHSDPTHWRFVQGELNPADLPSRGCNAEELSKNQTWWSGPEFLKHSEESWPEQPLTNGIDNEEVDLSEMRKKPPAVVRSLVNLSHRGEILGRINEIIDCKRYSTKLQLLRVTATVQRCARIWRHDDRVPKTQN</sequence>
<protein>
    <submittedName>
        <fullName evidence="1">Uncharacterized protein</fullName>
    </submittedName>
</protein>
<dbReference type="PANTHER" id="PTHR22955:SF77">
    <property type="entry name" value="ASPARTIC PUTATIVE DOMAIN-CONTAINING PROTEIN-RELATED"/>
    <property type="match status" value="1"/>
</dbReference>
<comment type="caution">
    <text evidence="1">The sequence shown here is derived from an EMBL/GenBank/DDBJ whole genome shotgun (WGS) entry which is preliminary data.</text>
</comment>
<name>A0A7D9LYJ5_PARCT</name>
<feature type="non-terminal residue" evidence="1">
    <location>
        <position position="1"/>
    </location>
</feature>
<keyword evidence="2" id="KW-1185">Reference proteome</keyword>
<dbReference type="AlphaFoldDB" id="A0A7D9LYJ5"/>